<dbReference type="PROSITE" id="PS51318">
    <property type="entry name" value="TAT"/>
    <property type="match status" value="1"/>
</dbReference>
<keyword evidence="3" id="KW-0808">Transferase</keyword>
<organism evidence="7 8">
    <name type="scientific">Chelonobacter oris</name>
    <dbReference type="NCBI Taxonomy" id="505317"/>
    <lineage>
        <taxon>Bacteria</taxon>
        <taxon>Pseudomonadati</taxon>
        <taxon>Pseudomonadota</taxon>
        <taxon>Gammaproteobacteria</taxon>
        <taxon>Pasteurellales</taxon>
        <taxon>Pasteurellaceae</taxon>
        <taxon>Chelonobacter</taxon>
    </lineage>
</organism>
<accession>A0A0A3ALP8</accession>
<dbReference type="Gene3D" id="3.40.640.10">
    <property type="entry name" value="Type I PLP-dependent aspartate aminotransferase-like (Major domain)"/>
    <property type="match status" value="1"/>
</dbReference>
<dbReference type="Proteomes" id="UP000030380">
    <property type="component" value="Unassembled WGS sequence"/>
</dbReference>
<keyword evidence="4" id="KW-0663">Pyridoxal phosphate</keyword>
<dbReference type="InterPro" id="IPR015424">
    <property type="entry name" value="PyrdxlP-dep_Trfase"/>
</dbReference>
<feature type="domain" description="Aminotransferase class I/classII large" evidence="6">
    <location>
        <begin position="64"/>
        <end position="384"/>
    </location>
</feature>
<dbReference type="Gene3D" id="3.90.1150.10">
    <property type="entry name" value="Aspartate Aminotransferase, domain 1"/>
    <property type="match status" value="1"/>
</dbReference>
<dbReference type="GO" id="GO:0030170">
    <property type="term" value="F:pyridoxal phosphate binding"/>
    <property type="evidence" value="ECO:0007669"/>
    <property type="project" value="InterPro"/>
</dbReference>
<protein>
    <recommendedName>
        <fullName evidence="6">Aminotransferase class I/classII large domain-containing protein</fullName>
    </recommendedName>
</protein>
<evidence type="ECO:0000259" key="6">
    <source>
        <dbReference type="Pfam" id="PF00155"/>
    </source>
</evidence>
<comment type="caution">
    <text evidence="7">The sequence shown here is derived from an EMBL/GenBank/DDBJ whole genome shotgun (WGS) entry which is preliminary data.</text>
</comment>
<evidence type="ECO:0000256" key="4">
    <source>
        <dbReference type="ARBA" id="ARBA00022898"/>
    </source>
</evidence>
<keyword evidence="5" id="KW-0732">Signal</keyword>
<feature type="signal peptide" evidence="5">
    <location>
        <begin position="1"/>
        <end position="25"/>
    </location>
</feature>
<evidence type="ECO:0000313" key="8">
    <source>
        <dbReference type="Proteomes" id="UP000030380"/>
    </source>
</evidence>
<reference evidence="7 8" key="1">
    <citation type="submission" date="2014-11" db="EMBL/GenBank/DDBJ databases">
        <title>Draft genome sequence of Chelonobacter oris 1662T, associated with respiratory disease in Hermann's Tortoises.</title>
        <authorList>
            <person name="Kudirkiene E."/>
            <person name="Hansen M.J."/>
            <person name="Bojesen A.M."/>
        </authorList>
    </citation>
    <scope>NUCLEOTIDE SEQUENCE [LARGE SCALE GENOMIC DNA]</scope>
    <source>
        <strain evidence="7 8">1662</strain>
    </source>
</reference>
<dbReference type="InterPro" id="IPR015422">
    <property type="entry name" value="PyrdxlP-dep_Trfase_small"/>
</dbReference>
<dbReference type="InterPro" id="IPR015421">
    <property type="entry name" value="PyrdxlP-dep_Trfase_major"/>
</dbReference>
<dbReference type="CDD" id="cd00609">
    <property type="entry name" value="AAT_like"/>
    <property type="match status" value="1"/>
</dbReference>
<comment type="similarity">
    <text evidence="1">Belongs to the class-II pyridoxal-phosphate-dependent aminotransferase family. Histidinol-phosphate aminotransferase subfamily.</text>
</comment>
<dbReference type="InterPro" id="IPR004839">
    <property type="entry name" value="Aminotransferase_I/II_large"/>
</dbReference>
<dbReference type="PANTHER" id="PTHR43643">
    <property type="entry name" value="HISTIDINOL-PHOSPHATE AMINOTRANSFERASE 2"/>
    <property type="match status" value="1"/>
</dbReference>
<dbReference type="InterPro" id="IPR006311">
    <property type="entry name" value="TAT_signal"/>
</dbReference>
<dbReference type="EMBL" id="JSUM01000011">
    <property type="protein sequence ID" value="KGQ70328.1"/>
    <property type="molecule type" value="Genomic_DNA"/>
</dbReference>
<keyword evidence="8" id="KW-1185">Reference proteome</keyword>
<dbReference type="InterPro" id="IPR050106">
    <property type="entry name" value="HistidinolP_aminotransfase"/>
</dbReference>
<evidence type="ECO:0000256" key="2">
    <source>
        <dbReference type="ARBA" id="ARBA00022576"/>
    </source>
</evidence>
<gene>
    <name evidence="7" type="ORF">OA57_07380</name>
</gene>
<dbReference type="PANTHER" id="PTHR43643:SF3">
    <property type="entry name" value="HISTIDINOL-PHOSPHATE AMINOTRANSFERASE"/>
    <property type="match status" value="1"/>
</dbReference>
<proteinExistence type="inferred from homology"/>
<dbReference type="AlphaFoldDB" id="A0A0A3ALP8"/>
<dbReference type="STRING" id="505317.OA57_07380"/>
<name>A0A0A3ALP8_9PAST</name>
<sequence length="397" mass="43752">MSISRRSLLRGSAATLAGLSVSSFAIGKTAAAVAENTADLPDFTASNSPFQIPTQDAPLMLHFNENPIGMSLKAQKAAIQAIPMANRYADPAVPPLRKLAADYHKVKEDNILFSAGSSDAIRICIAAHASPETQFVIPDLTYGDGEFFANAYGLKITKIPSNPNNWAIDLNGMQSAVTDYSGPSIVYLVNPNNPTSTIVNSAEVESWIKSKPKGTIFIIDEAYAEFVNNPDYRSVDHLIAEGLDNVLLLKTFSKIHAMAGMRVGYTVATAEKIKQLSIYVEDDALTLSYPSILAATESMKDKPFLQFSKKSNDVAKSIYIDLLKELQLEYLPSETNFIFHRIPGELATFKQRMQEQHILVGRAFPPADGWCRMSIGTPDEMIYVTEKMREFRKKGWV</sequence>
<evidence type="ECO:0000256" key="1">
    <source>
        <dbReference type="ARBA" id="ARBA00007970"/>
    </source>
</evidence>
<evidence type="ECO:0000256" key="5">
    <source>
        <dbReference type="SAM" id="SignalP"/>
    </source>
</evidence>
<evidence type="ECO:0000313" key="7">
    <source>
        <dbReference type="EMBL" id="KGQ70328.1"/>
    </source>
</evidence>
<dbReference type="SUPFAM" id="SSF53383">
    <property type="entry name" value="PLP-dependent transferases"/>
    <property type="match status" value="1"/>
</dbReference>
<feature type="chain" id="PRO_5001998082" description="Aminotransferase class I/classII large domain-containing protein" evidence="5">
    <location>
        <begin position="26"/>
        <end position="397"/>
    </location>
</feature>
<keyword evidence="2" id="KW-0032">Aminotransferase</keyword>
<dbReference type="GO" id="GO:0008483">
    <property type="term" value="F:transaminase activity"/>
    <property type="evidence" value="ECO:0007669"/>
    <property type="project" value="UniProtKB-KW"/>
</dbReference>
<evidence type="ECO:0000256" key="3">
    <source>
        <dbReference type="ARBA" id="ARBA00022679"/>
    </source>
</evidence>
<dbReference type="Pfam" id="PF00155">
    <property type="entry name" value="Aminotran_1_2"/>
    <property type="match status" value="1"/>
</dbReference>